<name>A0ABV2WYP0_9NOCA</name>
<comment type="caution">
    <text evidence="5">The sequence shown here is derived from an EMBL/GenBank/DDBJ whole genome shotgun (WGS) entry which is preliminary data.</text>
</comment>
<evidence type="ECO:0000313" key="5">
    <source>
        <dbReference type="EMBL" id="MEU1956010.1"/>
    </source>
</evidence>
<dbReference type="PANTHER" id="PTHR42760:SF133">
    <property type="entry name" value="3-OXOACYL-[ACYL-CARRIER-PROTEIN] REDUCTASE"/>
    <property type="match status" value="1"/>
</dbReference>
<sequence>MAGRVEGRVAFITGAARGQGRAHAVRLAEEGADIIALDYCSPVPTVEYPLGTEADLTETVALVEKQGRRAVAVKADVRDFDAVKEGLDRGISELGHLDIVCGNAGILTMGAAHEQSEEQWQTMLDVNLTGVWHTAKAAIPTFIEQGTGGSIILTSSLAGFKGAAWAISYCAAKFGVIGVTKSLAMELAPHRVRVNTILPTNVHTPMLDNDVILRQLAPEVESPVWKDADAALASLNAWPMAAIDTRDVSNAVLWLASEEARYVTGIALPVDLGGTTK</sequence>
<dbReference type="InterPro" id="IPR002347">
    <property type="entry name" value="SDR_fam"/>
</dbReference>
<dbReference type="Pfam" id="PF00106">
    <property type="entry name" value="adh_short"/>
    <property type="match status" value="1"/>
</dbReference>
<keyword evidence="2" id="KW-0560">Oxidoreductase</keyword>
<comment type="similarity">
    <text evidence="1 4">Belongs to the short-chain dehydrogenases/reductases (SDR) family.</text>
</comment>
<dbReference type="EMBL" id="JBEYBF010000031">
    <property type="protein sequence ID" value="MEU1956010.1"/>
    <property type="molecule type" value="Genomic_DNA"/>
</dbReference>
<organism evidence="5 6">
    <name type="scientific">Nocardia rhamnosiphila</name>
    <dbReference type="NCBI Taxonomy" id="426716"/>
    <lineage>
        <taxon>Bacteria</taxon>
        <taxon>Bacillati</taxon>
        <taxon>Actinomycetota</taxon>
        <taxon>Actinomycetes</taxon>
        <taxon>Mycobacteriales</taxon>
        <taxon>Nocardiaceae</taxon>
        <taxon>Nocardia</taxon>
    </lineage>
</organism>
<dbReference type="NCBIfam" id="TIGR03971">
    <property type="entry name" value="SDR_subfam_1"/>
    <property type="match status" value="1"/>
</dbReference>
<evidence type="ECO:0000256" key="2">
    <source>
        <dbReference type="ARBA" id="ARBA00023002"/>
    </source>
</evidence>
<gene>
    <name evidence="5" type="ORF">ABZ510_29675</name>
</gene>
<accession>A0ABV2WYP0</accession>
<dbReference type="SUPFAM" id="SSF51735">
    <property type="entry name" value="NAD(P)-binding Rossmann-fold domains"/>
    <property type="match status" value="1"/>
</dbReference>
<protein>
    <submittedName>
        <fullName evidence="5">Mycofactocin-coupled SDR family oxidoreductase</fullName>
    </submittedName>
</protein>
<keyword evidence="3" id="KW-0520">NAD</keyword>
<dbReference type="InterPro" id="IPR020904">
    <property type="entry name" value="Sc_DH/Rdtase_CS"/>
</dbReference>
<evidence type="ECO:0000256" key="1">
    <source>
        <dbReference type="ARBA" id="ARBA00006484"/>
    </source>
</evidence>
<dbReference type="RefSeq" id="WP_356959388.1">
    <property type="nucleotide sequence ID" value="NZ_JBEYBD010000028.1"/>
</dbReference>
<dbReference type="CDD" id="cd05233">
    <property type="entry name" value="SDR_c"/>
    <property type="match status" value="1"/>
</dbReference>
<dbReference type="PRINTS" id="PR00080">
    <property type="entry name" value="SDRFAMILY"/>
</dbReference>
<proteinExistence type="inferred from homology"/>
<dbReference type="Gene3D" id="3.40.50.720">
    <property type="entry name" value="NAD(P)-binding Rossmann-like Domain"/>
    <property type="match status" value="1"/>
</dbReference>
<dbReference type="InterPro" id="IPR036291">
    <property type="entry name" value="NAD(P)-bd_dom_sf"/>
</dbReference>
<evidence type="ECO:0000256" key="4">
    <source>
        <dbReference type="RuleBase" id="RU000363"/>
    </source>
</evidence>
<evidence type="ECO:0000313" key="6">
    <source>
        <dbReference type="Proteomes" id="UP001550628"/>
    </source>
</evidence>
<evidence type="ECO:0000256" key="3">
    <source>
        <dbReference type="ARBA" id="ARBA00023027"/>
    </source>
</evidence>
<dbReference type="InterPro" id="IPR023985">
    <property type="entry name" value="SDR_subfam_1"/>
</dbReference>
<dbReference type="NCBIfam" id="NF009467">
    <property type="entry name" value="PRK12826.1-3"/>
    <property type="match status" value="1"/>
</dbReference>
<dbReference type="PANTHER" id="PTHR42760">
    <property type="entry name" value="SHORT-CHAIN DEHYDROGENASES/REDUCTASES FAMILY MEMBER"/>
    <property type="match status" value="1"/>
</dbReference>
<dbReference type="PRINTS" id="PR00081">
    <property type="entry name" value="GDHRDH"/>
</dbReference>
<reference evidence="5 6" key="1">
    <citation type="submission" date="2024-06" db="EMBL/GenBank/DDBJ databases">
        <title>The Natural Products Discovery Center: Release of the First 8490 Sequenced Strains for Exploring Actinobacteria Biosynthetic Diversity.</title>
        <authorList>
            <person name="Kalkreuter E."/>
            <person name="Kautsar S.A."/>
            <person name="Yang D."/>
            <person name="Bader C.D."/>
            <person name="Teijaro C.N."/>
            <person name="Fluegel L."/>
            <person name="Davis C.M."/>
            <person name="Simpson J.R."/>
            <person name="Lauterbach L."/>
            <person name="Steele A.D."/>
            <person name="Gui C."/>
            <person name="Meng S."/>
            <person name="Li G."/>
            <person name="Viehrig K."/>
            <person name="Ye F."/>
            <person name="Su P."/>
            <person name="Kiefer A.F."/>
            <person name="Nichols A."/>
            <person name="Cepeda A.J."/>
            <person name="Yan W."/>
            <person name="Fan B."/>
            <person name="Jiang Y."/>
            <person name="Adhikari A."/>
            <person name="Zheng C.-J."/>
            <person name="Schuster L."/>
            <person name="Cowan T.M."/>
            <person name="Smanski M.J."/>
            <person name="Chevrette M.G."/>
            <person name="De Carvalho L.P.S."/>
            <person name="Shen B."/>
        </authorList>
    </citation>
    <scope>NUCLEOTIDE SEQUENCE [LARGE SCALE GENOMIC DNA]</scope>
    <source>
        <strain evidence="5 6">NPDC019708</strain>
    </source>
</reference>
<dbReference type="PROSITE" id="PS00061">
    <property type="entry name" value="ADH_SHORT"/>
    <property type="match status" value="1"/>
</dbReference>
<keyword evidence="6" id="KW-1185">Reference proteome</keyword>
<dbReference type="Proteomes" id="UP001550628">
    <property type="component" value="Unassembled WGS sequence"/>
</dbReference>